<evidence type="ECO:0000313" key="1">
    <source>
        <dbReference type="EMBL" id="CAH1436632.1"/>
    </source>
</evidence>
<organism evidence="1 2">
    <name type="scientific">Lactuca virosa</name>
    <dbReference type="NCBI Taxonomy" id="75947"/>
    <lineage>
        <taxon>Eukaryota</taxon>
        <taxon>Viridiplantae</taxon>
        <taxon>Streptophyta</taxon>
        <taxon>Embryophyta</taxon>
        <taxon>Tracheophyta</taxon>
        <taxon>Spermatophyta</taxon>
        <taxon>Magnoliopsida</taxon>
        <taxon>eudicotyledons</taxon>
        <taxon>Gunneridae</taxon>
        <taxon>Pentapetalae</taxon>
        <taxon>asterids</taxon>
        <taxon>campanulids</taxon>
        <taxon>Asterales</taxon>
        <taxon>Asteraceae</taxon>
        <taxon>Cichorioideae</taxon>
        <taxon>Cichorieae</taxon>
        <taxon>Lactucinae</taxon>
        <taxon>Lactuca</taxon>
    </lineage>
</organism>
<dbReference type="EMBL" id="CAKMRJ010004445">
    <property type="protein sequence ID" value="CAH1436632.1"/>
    <property type="molecule type" value="Genomic_DNA"/>
</dbReference>
<dbReference type="Proteomes" id="UP001157418">
    <property type="component" value="Unassembled WGS sequence"/>
</dbReference>
<accession>A0AAU9NFI5</accession>
<protein>
    <submittedName>
        <fullName evidence="1">Uncharacterized protein</fullName>
    </submittedName>
</protein>
<gene>
    <name evidence="1" type="ORF">LVIROSA_LOCUS22997</name>
</gene>
<dbReference type="AlphaFoldDB" id="A0AAU9NFI5"/>
<name>A0AAU9NFI5_9ASTR</name>
<reference evidence="1 2" key="1">
    <citation type="submission" date="2022-01" db="EMBL/GenBank/DDBJ databases">
        <authorList>
            <person name="Xiong W."/>
            <person name="Schranz E."/>
        </authorList>
    </citation>
    <scope>NUCLEOTIDE SEQUENCE [LARGE SCALE GENOMIC DNA]</scope>
</reference>
<sequence>MWHSRPDGKSSLFNRIRECLLLPRFSAPNRSSFSDFLAVNSSPSRPHLAVSALKLLDFSPLHLAVAGPSHLVSSLLYFFSKRANSSPFPVASLQLLDFSPSPALCNSSPPCLISSPRVAYVYTTKQKTISSTTWVHFLGLSTKGLRAISCTK</sequence>
<evidence type="ECO:0000313" key="2">
    <source>
        <dbReference type="Proteomes" id="UP001157418"/>
    </source>
</evidence>
<keyword evidence="2" id="KW-1185">Reference proteome</keyword>
<comment type="caution">
    <text evidence="1">The sequence shown here is derived from an EMBL/GenBank/DDBJ whole genome shotgun (WGS) entry which is preliminary data.</text>
</comment>
<proteinExistence type="predicted"/>